<dbReference type="EMBL" id="QXTE01000037">
    <property type="protein sequence ID" value="TFK10984.1"/>
    <property type="molecule type" value="Genomic_DNA"/>
</dbReference>
<sequence>MYTATALMHNPTITNQSACSGGNWHLGREPPFSSRPAWVYSSQVSNELYVPPAASKPRGPGHVLLSEIRAMLARPPLPDGNQSFPQRVHKVRLVGQPPRSCPAPALLPAPAIALHQTT</sequence>
<name>A0A4D9EYW7_9SAUR</name>
<comment type="caution">
    <text evidence="1">The sequence shown here is derived from an EMBL/GenBank/DDBJ whole genome shotgun (WGS) entry which is preliminary data.</text>
</comment>
<dbReference type="Proteomes" id="UP000297703">
    <property type="component" value="Unassembled WGS sequence"/>
</dbReference>
<keyword evidence="2" id="KW-1185">Reference proteome</keyword>
<protein>
    <submittedName>
        <fullName evidence="1">COP9 signalosome complex subunit 3</fullName>
    </submittedName>
</protein>
<dbReference type="AlphaFoldDB" id="A0A4D9EYW7"/>
<evidence type="ECO:0000313" key="1">
    <source>
        <dbReference type="EMBL" id="TFK10984.1"/>
    </source>
</evidence>
<reference evidence="1 2" key="2">
    <citation type="submission" date="2019-04" db="EMBL/GenBank/DDBJ databases">
        <title>The genome sequence of big-headed turtle.</title>
        <authorList>
            <person name="Gong S."/>
        </authorList>
    </citation>
    <scope>NUCLEOTIDE SEQUENCE [LARGE SCALE GENOMIC DNA]</scope>
    <source>
        <strain evidence="1">DO16091913</strain>
        <tissue evidence="1">Muscle</tissue>
    </source>
</reference>
<reference evidence="1 2" key="1">
    <citation type="submission" date="2019-04" db="EMBL/GenBank/DDBJ databases">
        <title>Draft genome of the big-headed turtle Platysternon megacephalum.</title>
        <authorList>
            <person name="Gong S."/>
        </authorList>
    </citation>
    <scope>NUCLEOTIDE SEQUENCE [LARGE SCALE GENOMIC DNA]</scope>
    <source>
        <strain evidence="1">DO16091913</strain>
        <tissue evidence="1">Muscle</tissue>
    </source>
</reference>
<gene>
    <name evidence="1" type="ORF">DR999_PMT05793</name>
</gene>
<accession>A0A4D9EYW7</accession>
<organism evidence="1 2">
    <name type="scientific">Platysternon megacephalum</name>
    <name type="common">big-headed turtle</name>
    <dbReference type="NCBI Taxonomy" id="55544"/>
    <lineage>
        <taxon>Eukaryota</taxon>
        <taxon>Metazoa</taxon>
        <taxon>Chordata</taxon>
        <taxon>Craniata</taxon>
        <taxon>Vertebrata</taxon>
        <taxon>Euteleostomi</taxon>
        <taxon>Archelosauria</taxon>
        <taxon>Testudinata</taxon>
        <taxon>Testudines</taxon>
        <taxon>Cryptodira</taxon>
        <taxon>Durocryptodira</taxon>
        <taxon>Testudinoidea</taxon>
        <taxon>Platysternidae</taxon>
        <taxon>Platysternon</taxon>
    </lineage>
</organism>
<proteinExistence type="predicted"/>
<evidence type="ECO:0000313" key="2">
    <source>
        <dbReference type="Proteomes" id="UP000297703"/>
    </source>
</evidence>